<dbReference type="STRING" id="648996.Theam_0900"/>
<sequence>MLRFNFAELKESKFEKYVRPDLIFLVFVLLLVFAVYYFWVSSIESQISAVDSKIARLRAEKARLLRVQREVGRLKKLEQELKHKLSVVSELERKRHVPQFLYFFGNPDYVKGIWLTELSSKGKLLHVKGATFNVKRVPLFLQYVETNLGNVVFRETKRKVFSDRRLRLNIPYYQFNFSVEMKNGAAK</sequence>
<keyword evidence="2" id="KW-1133">Transmembrane helix</keyword>
<dbReference type="KEGG" id="tam:Theam_0900"/>
<dbReference type="AlphaFoldDB" id="E8T1X2"/>
<keyword evidence="2" id="KW-0812">Transmembrane</keyword>
<organism evidence="3 4">
    <name type="scientific">Thermovibrio ammonificans (strain DSM 15698 / JCM 12110 / HB-1)</name>
    <dbReference type="NCBI Taxonomy" id="648996"/>
    <lineage>
        <taxon>Bacteria</taxon>
        <taxon>Pseudomonadati</taxon>
        <taxon>Aquificota</taxon>
        <taxon>Aquificia</taxon>
        <taxon>Desulfurobacteriales</taxon>
        <taxon>Desulfurobacteriaceae</taxon>
        <taxon>Thermovibrio</taxon>
    </lineage>
</organism>
<dbReference type="RefSeq" id="WP_013537653.1">
    <property type="nucleotide sequence ID" value="NC_014926.1"/>
</dbReference>
<protein>
    <submittedName>
        <fullName evidence="3">Fimbrial assembly family protein</fullName>
    </submittedName>
</protein>
<keyword evidence="1" id="KW-0175">Coiled coil</keyword>
<dbReference type="OrthoDB" id="13865at2"/>
<dbReference type="Proteomes" id="UP000006362">
    <property type="component" value="Chromosome"/>
</dbReference>
<keyword evidence="2" id="KW-0472">Membrane</keyword>
<dbReference type="EMBL" id="CP002444">
    <property type="protein sequence ID" value="ADU96867.1"/>
    <property type="molecule type" value="Genomic_DNA"/>
</dbReference>
<name>E8T1X2_THEA1</name>
<feature type="coiled-coil region" evidence="1">
    <location>
        <begin position="40"/>
        <end position="94"/>
    </location>
</feature>
<feature type="transmembrane region" description="Helical" evidence="2">
    <location>
        <begin position="21"/>
        <end position="39"/>
    </location>
</feature>
<reference evidence="3" key="1">
    <citation type="submission" date="2011-01" db="EMBL/GenBank/DDBJ databases">
        <title>Complete sequence of chromosome of Thermovibrio ammonificans HB-1.</title>
        <authorList>
            <consortium name="US DOE Joint Genome Institute"/>
            <person name="Lucas S."/>
            <person name="Copeland A."/>
            <person name="Lapidus A."/>
            <person name="Cheng J.-F."/>
            <person name="Goodwin L."/>
            <person name="Pitluck S."/>
            <person name="Davenport K."/>
            <person name="Detter J.C."/>
            <person name="Han C."/>
            <person name="Tapia R."/>
            <person name="Land M."/>
            <person name="Hauser L."/>
            <person name="Kyrpides N."/>
            <person name="Ivanova N."/>
            <person name="Ovchinnikova G."/>
            <person name="Vetriani C."/>
            <person name="Woyke T."/>
        </authorList>
    </citation>
    <scope>NUCLEOTIDE SEQUENCE [LARGE SCALE GENOMIC DNA]</scope>
    <source>
        <strain evidence="3">HB-1</strain>
    </source>
</reference>
<evidence type="ECO:0000256" key="2">
    <source>
        <dbReference type="SAM" id="Phobius"/>
    </source>
</evidence>
<accession>E8T1X2</accession>
<dbReference type="eggNOG" id="COG3166">
    <property type="taxonomic scope" value="Bacteria"/>
</dbReference>
<evidence type="ECO:0000313" key="4">
    <source>
        <dbReference type="Proteomes" id="UP000006362"/>
    </source>
</evidence>
<evidence type="ECO:0000313" key="3">
    <source>
        <dbReference type="EMBL" id="ADU96867.1"/>
    </source>
</evidence>
<evidence type="ECO:0000256" key="1">
    <source>
        <dbReference type="SAM" id="Coils"/>
    </source>
</evidence>
<keyword evidence="4" id="KW-1185">Reference proteome</keyword>
<dbReference type="HOGENOM" id="CLU_1445521_0_0_0"/>
<gene>
    <name evidence="3" type="ordered locus">Theam_0900</name>
</gene>
<proteinExistence type="predicted"/>